<evidence type="ECO:0000313" key="1">
    <source>
        <dbReference type="EMBL" id="EHK45021.1"/>
    </source>
</evidence>
<reference evidence="1 2" key="1">
    <citation type="journal article" date="2011" name="Genome Biol.">
        <title>Comparative genome sequence analysis underscores mycoparasitism as the ancestral life style of Trichoderma.</title>
        <authorList>
            <person name="Kubicek C.P."/>
            <person name="Herrera-Estrella A."/>
            <person name="Seidl-Seiboth V."/>
            <person name="Martinez D.A."/>
            <person name="Druzhinina I.S."/>
            <person name="Thon M."/>
            <person name="Zeilinger S."/>
            <person name="Casas-Flores S."/>
            <person name="Horwitz B.A."/>
            <person name="Mukherjee P.K."/>
            <person name="Mukherjee M."/>
            <person name="Kredics L."/>
            <person name="Alcaraz L.D."/>
            <person name="Aerts A."/>
            <person name="Antal Z."/>
            <person name="Atanasova L."/>
            <person name="Cervantes-Badillo M.G."/>
            <person name="Challacombe J."/>
            <person name="Chertkov O."/>
            <person name="McCluskey K."/>
            <person name="Coulpier F."/>
            <person name="Deshpande N."/>
            <person name="von Doehren H."/>
            <person name="Ebbole D.J."/>
            <person name="Esquivel-Naranjo E.U."/>
            <person name="Fekete E."/>
            <person name="Flipphi M."/>
            <person name="Glaser F."/>
            <person name="Gomez-Rodriguez E.Y."/>
            <person name="Gruber S."/>
            <person name="Han C."/>
            <person name="Henrissat B."/>
            <person name="Hermosa R."/>
            <person name="Hernandez-Onate M."/>
            <person name="Karaffa L."/>
            <person name="Kosti I."/>
            <person name="Le Crom S."/>
            <person name="Lindquist E."/>
            <person name="Lucas S."/>
            <person name="Luebeck M."/>
            <person name="Luebeck P.S."/>
            <person name="Margeot A."/>
            <person name="Metz B."/>
            <person name="Misra M."/>
            <person name="Nevalainen H."/>
            <person name="Omann M."/>
            <person name="Packer N."/>
            <person name="Perrone G."/>
            <person name="Uresti-Rivera E.E."/>
            <person name="Salamov A."/>
            <person name="Schmoll M."/>
            <person name="Seiboth B."/>
            <person name="Shapiro H."/>
            <person name="Sukno S."/>
            <person name="Tamayo-Ramos J.A."/>
            <person name="Tisch D."/>
            <person name="Wiest A."/>
            <person name="Wilkinson H.H."/>
            <person name="Zhang M."/>
            <person name="Coutinho P.M."/>
            <person name="Kenerley C.M."/>
            <person name="Monte E."/>
            <person name="Baker S.E."/>
            <person name="Grigoriev I.V."/>
        </authorList>
    </citation>
    <scope>NUCLEOTIDE SEQUENCE [LARGE SCALE GENOMIC DNA]</scope>
    <source>
        <strain evidence="2">ATCC 20476 / IMI 206040</strain>
    </source>
</reference>
<dbReference type="EMBL" id="ABDG02000024">
    <property type="protein sequence ID" value="EHK45021.1"/>
    <property type="molecule type" value="Genomic_DNA"/>
</dbReference>
<name>G9NVK2_HYPAI</name>
<protein>
    <submittedName>
        <fullName evidence="1">Uncharacterized protein</fullName>
    </submittedName>
</protein>
<sequence length="88" mass="9747">MPTLIGSAVWDDSWEGIQGSGGFSPQGSHNEAAMPQIPNDMDIQLHQQLLPKAVKLAALEHWQCVSEPKHGWAIKERYTVLPALRQTC</sequence>
<keyword evidence="2" id="KW-1185">Reference proteome</keyword>
<accession>G9NVK2</accession>
<dbReference type="HOGENOM" id="CLU_2469392_0_0_1"/>
<comment type="caution">
    <text evidence="1">The sequence shown here is derived from an EMBL/GenBank/DDBJ whole genome shotgun (WGS) entry which is preliminary data.</text>
</comment>
<organism evidence="1 2">
    <name type="scientific">Hypocrea atroviridis (strain ATCC 20476 / IMI 206040)</name>
    <name type="common">Trichoderma atroviride</name>
    <dbReference type="NCBI Taxonomy" id="452589"/>
    <lineage>
        <taxon>Eukaryota</taxon>
        <taxon>Fungi</taxon>
        <taxon>Dikarya</taxon>
        <taxon>Ascomycota</taxon>
        <taxon>Pezizomycotina</taxon>
        <taxon>Sordariomycetes</taxon>
        <taxon>Hypocreomycetidae</taxon>
        <taxon>Hypocreales</taxon>
        <taxon>Hypocreaceae</taxon>
        <taxon>Trichoderma</taxon>
    </lineage>
</organism>
<dbReference type="AlphaFoldDB" id="G9NVK2"/>
<evidence type="ECO:0000313" key="2">
    <source>
        <dbReference type="Proteomes" id="UP000005426"/>
    </source>
</evidence>
<gene>
    <name evidence="1" type="ORF">TRIATDRAFT_284027</name>
</gene>
<proteinExistence type="predicted"/>
<dbReference type="Proteomes" id="UP000005426">
    <property type="component" value="Unassembled WGS sequence"/>
</dbReference>